<comment type="caution">
    <text evidence="1">The sequence shown here is derived from an EMBL/GenBank/DDBJ whole genome shotgun (WGS) entry which is preliminary data.</text>
</comment>
<accession>A0ABS3I9C0</accession>
<gene>
    <name evidence="1" type="ORF">J0911_11030</name>
</gene>
<evidence type="ECO:0000313" key="2">
    <source>
        <dbReference type="Proteomes" id="UP000664617"/>
    </source>
</evidence>
<keyword evidence="2" id="KW-1185">Reference proteome</keyword>
<sequence>MTSSLLPRSVGQAHQARHLLAVPGDVTVDEVEVLATSRFTATRWDVTPAGILPGDVTSAPQGPRAKGGAPGVLRVSRHATLTGPYAPQGDGFDLGLPTGTAMVFDVICHRERGEPPFSIGDRDGIGRAFAGGLPEREEGRLVTWLVAVARRLGGSLRVDVGGLWSAGASSGGTGPRPGTGVVLTPDADVAVDMSVYSSVWLEPEAALATVRPLHSRTRLATEGREWGGPPAGIADRPLYPGEKMDPRRRKEIHAAADDFDVAALQGPQVLHGYGLLIDLDVDGIVAVEVAGEEHLPPVLRGLPWTADGAVRYRVHWEPPDQVEANREQPGLEHRIARKRAAELVARIAGRLQDAVGGEIADEDEFLVDPADL</sequence>
<protein>
    <submittedName>
        <fullName evidence="1">Uncharacterized protein</fullName>
    </submittedName>
</protein>
<dbReference type="Proteomes" id="UP000664617">
    <property type="component" value="Unassembled WGS sequence"/>
</dbReference>
<reference evidence="2" key="1">
    <citation type="submission" date="2023-07" db="EMBL/GenBank/DDBJ databases">
        <title>Myceligenerans salitolerans sp. nov., a halotolerant actinomycete isolated from a salt lake in Xinjiang, China.</title>
        <authorList>
            <person name="Guan T."/>
        </authorList>
    </citation>
    <scope>NUCLEOTIDE SEQUENCE [LARGE SCALE GENOMIC DNA]</scope>
    <source>
        <strain evidence="2">XHU 5031</strain>
    </source>
</reference>
<organism evidence="1 2">
    <name type="scientific">Myceligenerans salitolerans</name>
    <dbReference type="NCBI Taxonomy" id="1230528"/>
    <lineage>
        <taxon>Bacteria</taxon>
        <taxon>Bacillati</taxon>
        <taxon>Actinomycetota</taxon>
        <taxon>Actinomycetes</taxon>
        <taxon>Micrococcales</taxon>
        <taxon>Promicromonosporaceae</taxon>
        <taxon>Myceligenerans</taxon>
    </lineage>
</organism>
<evidence type="ECO:0000313" key="1">
    <source>
        <dbReference type="EMBL" id="MBO0609563.1"/>
    </source>
</evidence>
<dbReference type="RefSeq" id="WP_207275509.1">
    <property type="nucleotide sequence ID" value="NZ_JAFMPK010000043.1"/>
</dbReference>
<dbReference type="EMBL" id="JAFMPK010000043">
    <property type="protein sequence ID" value="MBO0609563.1"/>
    <property type="molecule type" value="Genomic_DNA"/>
</dbReference>
<name>A0ABS3I9C0_9MICO</name>
<proteinExistence type="predicted"/>